<evidence type="ECO:0000313" key="5">
    <source>
        <dbReference type="Proteomes" id="UP000092498"/>
    </source>
</evidence>
<name>A0A1B1ALM4_9PROT</name>
<accession>A0A1B1ALM4</accession>
<protein>
    <recommendedName>
        <fullName evidence="6">Short-chain dehydrogenase</fullName>
    </recommendedName>
</protein>
<dbReference type="GO" id="GO:0016491">
    <property type="term" value="F:oxidoreductase activity"/>
    <property type="evidence" value="ECO:0007669"/>
    <property type="project" value="UniProtKB-KW"/>
</dbReference>
<dbReference type="Proteomes" id="UP000092498">
    <property type="component" value="Chromosome"/>
</dbReference>
<evidence type="ECO:0000313" key="4">
    <source>
        <dbReference type="EMBL" id="ANP47478.1"/>
    </source>
</evidence>
<evidence type="ECO:0000256" key="1">
    <source>
        <dbReference type="ARBA" id="ARBA00006484"/>
    </source>
</evidence>
<keyword evidence="2" id="KW-0560">Oxidoreductase</keyword>
<reference evidence="4 5" key="1">
    <citation type="submission" date="2015-11" db="EMBL/GenBank/DDBJ databases">
        <title>Whole-Genome Sequence of Candidatus Oderbacter manganicum from the National Park Lower Oder Valley, Germany.</title>
        <authorList>
            <person name="Braun B."/>
            <person name="Liere K."/>
            <person name="Szewzyk U."/>
        </authorList>
    </citation>
    <scope>NUCLEOTIDE SEQUENCE [LARGE SCALE GENOMIC DNA]</scope>
    <source>
        <strain evidence="4 5">OTSz_A_272</strain>
    </source>
</reference>
<dbReference type="EMBL" id="CP013244">
    <property type="protein sequence ID" value="ANP47478.1"/>
    <property type="molecule type" value="Genomic_DNA"/>
</dbReference>
<evidence type="ECO:0008006" key="6">
    <source>
        <dbReference type="Google" id="ProtNLM"/>
    </source>
</evidence>
<dbReference type="STRING" id="1759059.ATE48_16960"/>
<evidence type="ECO:0000256" key="3">
    <source>
        <dbReference type="RuleBase" id="RU000363"/>
    </source>
</evidence>
<dbReference type="InParanoid" id="A0A1B1ALM4"/>
<dbReference type="RefSeq" id="WP_066773650.1">
    <property type="nucleotide sequence ID" value="NZ_CP013244.1"/>
</dbReference>
<dbReference type="InterPro" id="IPR002347">
    <property type="entry name" value="SDR_fam"/>
</dbReference>
<keyword evidence="5" id="KW-1185">Reference proteome</keyword>
<dbReference type="OrthoDB" id="9808814at2"/>
<dbReference type="KEGG" id="cbot:ATE48_16960"/>
<evidence type="ECO:0000256" key="2">
    <source>
        <dbReference type="ARBA" id="ARBA00023002"/>
    </source>
</evidence>
<sequence length="268" mass="28083">MARRKPGEGQTALVTGASAGIGVDLAECFARDGYDLILTARSEGPLQEVANRLSAAHGVKAHIIAQDLGAFGGGSAVAAKIAERGLNVDVVVNNAGYGHAGALTSSDLQTQLGMIDLNVRALVELTYLYWDRMLASGRGGVLNVASTAAFQPGPLMANYYASKAYVLSFSEAMWEEASGTGVHVSCLCPGPTVSKFRERAGTGKTRLAKSAGAAMPSAPVARAGYNAWKQNRPVIITGSRNAFRAGLVKFMPRKTVLKMVRNVQSPAD</sequence>
<dbReference type="AlphaFoldDB" id="A0A1B1ALM4"/>
<dbReference type="PRINTS" id="PR00080">
    <property type="entry name" value="SDRFAMILY"/>
</dbReference>
<proteinExistence type="inferred from homology"/>
<dbReference type="Pfam" id="PF00106">
    <property type="entry name" value="adh_short"/>
    <property type="match status" value="1"/>
</dbReference>
<organism evidence="4 5">
    <name type="scientific">Candidatus Viadribacter manganicus</name>
    <dbReference type="NCBI Taxonomy" id="1759059"/>
    <lineage>
        <taxon>Bacteria</taxon>
        <taxon>Pseudomonadati</taxon>
        <taxon>Pseudomonadota</taxon>
        <taxon>Alphaproteobacteria</taxon>
        <taxon>Hyphomonadales</taxon>
        <taxon>Hyphomonadaceae</taxon>
        <taxon>Candidatus Viadribacter</taxon>
    </lineage>
</organism>
<dbReference type="PANTHER" id="PTHR44196">
    <property type="entry name" value="DEHYDROGENASE/REDUCTASE SDR FAMILY MEMBER 7B"/>
    <property type="match status" value="1"/>
</dbReference>
<dbReference type="CDD" id="cd05233">
    <property type="entry name" value="SDR_c"/>
    <property type="match status" value="1"/>
</dbReference>
<comment type="similarity">
    <text evidence="1 3">Belongs to the short-chain dehydrogenases/reductases (SDR) family.</text>
</comment>
<dbReference type="SUPFAM" id="SSF51735">
    <property type="entry name" value="NAD(P)-binding Rossmann-fold domains"/>
    <property type="match status" value="1"/>
</dbReference>
<dbReference type="GO" id="GO:0016020">
    <property type="term" value="C:membrane"/>
    <property type="evidence" value="ECO:0007669"/>
    <property type="project" value="TreeGrafter"/>
</dbReference>
<dbReference type="PRINTS" id="PR00081">
    <property type="entry name" value="GDHRDH"/>
</dbReference>
<dbReference type="PANTHER" id="PTHR44196:SF2">
    <property type="entry name" value="SHORT-CHAIN DEHYDROGENASE-RELATED"/>
    <property type="match status" value="1"/>
</dbReference>
<dbReference type="PIRSF" id="PIRSF000126">
    <property type="entry name" value="11-beta-HSD1"/>
    <property type="match status" value="1"/>
</dbReference>
<dbReference type="Gene3D" id="3.40.50.720">
    <property type="entry name" value="NAD(P)-binding Rossmann-like Domain"/>
    <property type="match status" value="1"/>
</dbReference>
<gene>
    <name evidence="4" type="ORF">ATE48_16960</name>
</gene>
<dbReference type="InterPro" id="IPR036291">
    <property type="entry name" value="NAD(P)-bd_dom_sf"/>
</dbReference>